<feature type="transmembrane region" description="Helical" evidence="2">
    <location>
        <begin position="87"/>
        <end position="109"/>
    </location>
</feature>
<gene>
    <name evidence="3" type="ORF">DLAC_06926</name>
</gene>
<keyword evidence="2" id="KW-0472">Membrane</keyword>
<evidence type="ECO:0008006" key="5">
    <source>
        <dbReference type="Google" id="ProtNLM"/>
    </source>
</evidence>
<feature type="transmembrane region" description="Helical" evidence="2">
    <location>
        <begin position="204"/>
        <end position="226"/>
    </location>
</feature>
<feature type="transmembrane region" description="Helical" evidence="2">
    <location>
        <begin position="56"/>
        <end position="75"/>
    </location>
</feature>
<keyword evidence="2" id="KW-0812">Transmembrane</keyword>
<dbReference type="PANTHER" id="PTHR38421">
    <property type="entry name" value="TRANSMEMBRANE PROTEIN USGS"/>
    <property type="match status" value="1"/>
</dbReference>
<dbReference type="Proteomes" id="UP000076078">
    <property type="component" value="Unassembled WGS sequence"/>
</dbReference>
<dbReference type="AlphaFoldDB" id="A0A151ZDU3"/>
<name>A0A151ZDU3_TIELA</name>
<feature type="region of interest" description="Disordered" evidence="1">
    <location>
        <begin position="15"/>
        <end position="42"/>
    </location>
</feature>
<protein>
    <recommendedName>
        <fullName evidence="5">Transmembrane protein</fullName>
    </recommendedName>
</protein>
<evidence type="ECO:0000256" key="2">
    <source>
        <dbReference type="SAM" id="Phobius"/>
    </source>
</evidence>
<accession>A0A151ZDU3</accession>
<dbReference type="EMBL" id="LODT01000031">
    <property type="protein sequence ID" value="KYQ92089.1"/>
    <property type="molecule type" value="Genomic_DNA"/>
</dbReference>
<evidence type="ECO:0000313" key="3">
    <source>
        <dbReference type="EMBL" id="KYQ92089.1"/>
    </source>
</evidence>
<dbReference type="OrthoDB" id="10041630at2759"/>
<dbReference type="InParanoid" id="A0A151ZDU3"/>
<dbReference type="OMA" id="YGWIFGF"/>
<evidence type="ECO:0000256" key="1">
    <source>
        <dbReference type="SAM" id="MobiDB-lite"/>
    </source>
</evidence>
<sequence length="365" mass="42245">MEKYIDETINMLKSSFKKGDDEKPAVPQVSGRDGENASRKEKKKVTKRKTFVKPAFYVKLIKGFIYFIQGAIVTIKTKEIQEAYASMIKVILLSILATYAITYCITYPLKFILHMLSYIGLNFPSVMEMLEPYNLLWQVAMFLPLALIGILRYVLPTFNDDMFFYVLNGQDSELCNFLKKSKVLKVYPMWNYVSRGLRLVGMGLFIYFTSFIPYVSNLVFAAAQFYYAREPLGMGISFILSFVSLLDRYRDTSTYILKLCMASHSLGKELLETYFARVPSVDNEYYLYRRFFGTIFGFSICWLVLLNKIPVVGVSLWPIAQGSGSYLLLRLLERNQWKSENGDSNFVLFGQHSTNSYCKKYNKYN</sequence>
<keyword evidence="4" id="KW-1185">Reference proteome</keyword>
<feature type="transmembrane region" description="Helical" evidence="2">
    <location>
        <begin position="135"/>
        <end position="155"/>
    </location>
</feature>
<keyword evidence="2" id="KW-1133">Transmembrane helix</keyword>
<proteinExistence type="predicted"/>
<reference evidence="3 4" key="1">
    <citation type="submission" date="2015-12" db="EMBL/GenBank/DDBJ databases">
        <title>Dictyostelia acquired genes for synthesis and detection of signals that induce cell-type specialization by lateral gene transfer from prokaryotes.</title>
        <authorList>
            <person name="Gloeckner G."/>
            <person name="Schaap P."/>
        </authorList>
    </citation>
    <scope>NUCLEOTIDE SEQUENCE [LARGE SCALE GENOMIC DNA]</scope>
    <source>
        <strain evidence="3 4">TK</strain>
    </source>
</reference>
<dbReference type="PANTHER" id="PTHR38421:SF1">
    <property type="entry name" value="TRANSMEMBRANE PROTEIN"/>
    <property type="match status" value="1"/>
</dbReference>
<evidence type="ECO:0000313" key="4">
    <source>
        <dbReference type="Proteomes" id="UP000076078"/>
    </source>
</evidence>
<organism evidence="3 4">
    <name type="scientific">Tieghemostelium lacteum</name>
    <name type="common">Slime mold</name>
    <name type="synonym">Dictyostelium lacteum</name>
    <dbReference type="NCBI Taxonomy" id="361077"/>
    <lineage>
        <taxon>Eukaryota</taxon>
        <taxon>Amoebozoa</taxon>
        <taxon>Evosea</taxon>
        <taxon>Eumycetozoa</taxon>
        <taxon>Dictyostelia</taxon>
        <taxon>Dictyosteliales</taxon>
        <taxon>Raperosteliaceae</taxon>
        <taxon>Tieghemostelium</taxon>
    </lineage>
</organism>
<comment type="caution">
    <text evidence="3">The sequence shown here is derived from an EMBL/GenBank/DDBJ whole genome shotgun (WGS) entry which is preliminary data.</text>
</comment>